<keyword evidence="4" id="KW-1185">Reference proteome</keyword>
<evidence type="ECO:0000259" key="2">
    <source>
        <dbReference type="SMART" id="SM01007"/>
    </source>
</evidence>
<dbReference type="KEGG" id="cser:CCO03_02540"/>
<dbReference type="FunFam" id="3.40.225.10:FF:000013">
    <property type="entry name" value="Class II aldolase"/>
    <property type="match status" value="1"/>
</dbReference>
<proteinExistence type="inferred from homology"/>
<dbReference type="OrthoDB" id="8859181at2"/>
<protein>
    <submittedName>
        <fullName evidence="3">Class II aldolase</fullName>
    </submittedName>
</protein>
<comment type="similarity">
    <text evidence="1">Belongs to the aldolase class II family.</text>
</comment>
<reference evidence="3 4" key="1">
    <citation type="submission" date="2017-05" db="EMBL/GenBank/DDBJ databases">
        <authorList>
            <person name="Song R."/>
            <person name="Chenine A.L."/>
            <person name="Ruprecht R.M."/>
        </authorList>
    </citation>
    <scope>NUCLEOTIDE SEQUENCE [LARGE SCALE GENOMIC DNA]</scope>
    <source>
        <strain evidence="3 4">DSM 26136</strain>
    </source>
</reference>
<accession>A0A1Y0ESV0</accession>
<dbReference type="SMART" id="SM01007">
    <property type="entry name" value="Aldolase_II"/>
    <property type="match status" value="1"/>
</dbReference>
<dbReference type="Gene3D" id="3.40.225.10">
    <property type="entry name" value="Class II aldolase/adducin N-terminal domain"/>
    <property type="match status" value="1"/>
</dbReference>
<dbReference type="InterPro" id="IPR036409">
    <property type="entry name" value="Aldolase_II/adducin_N_sf"/>
</dbReference>
<dbReference type="EMBL" id="CP021455">
    <property type="protein sequence ID" value="ARU06598.1"/>
    <property type="molecule type" value="Genomic_DNA"/>
</dbReference>
<evidence type="ECO:0000256" key="1">
    <source>
        <dbReference type="ARBA" id="ARBA00037961"/>
    </source>
</evidence>
<dbReference type="Proteomes" id="UP000196138">
    <property type="component" value="Chromosome"/>
</dbReference>
<dbReference type="PANTHER" id="PTHR10672:SF3">
    <property type="entry name" value="PROTEIN HU-LI TAI SHAO"/>
    <property type="match status" value="1"/>
</dbReference>
<dbReference type="InterPro" id="IPR051017">
    <property type="entry name" value="Aldolase-II_Adducin_sf"/>
</dbReference>
<organism evidence="3 4">
    <name type="scientific">Comamonas serinivorans</name>
    <dbReference type="NCBI Taxonomy" id="1082851"/>
    <lineage>
        <taxon>Bacteria</taxon>
        <taxon>Pseudomonadati</taxon>
        <taxon>Pseudomonadota</taxon>
        <taxon>Betaproteobacteria</taxon>
        <taxon>Burkholderiales</taxon>
        <taxon>Comamonadaceae</taxon>
        <taxon>Comamonas</taxon>
    </lineage>
</organism>
<dbReference type="Pfam" id="PF00596">
    <property type="entry name" value="Aldolase_II"/>
    <property type="match status" value="1"/>
</dbReference>
<name>A0A1Y0ESV0_9BURK</name>
<dbReference type="AlphaFoldDB" id="A0A1Y0ESV0"/>
<sequence length="274" mass="29727">MLAVSHNEPGDTVNHVSDIHTELSTSSVRAQVSAEEWQQRVNLAAAYRLVALHGWSDLVFTHLSARVPGPEHHFLINPYGMLFEEVTASSLVKIDLDGNKVMPSEYDINPAGFTIHSAIHAARDDAQAVFHVHTAAGVAVSAQAGGVLPISQQSIFVLPQLAYHDYEGVALRDDEKPRLVRDLGTKRFLMLRNHGTLTVANTVANAFSQLYTFERTCEIQVRAQAGGGPLIHISPDIIATSAEQARGATRGGGGNLAWPALLRKLDRIDPSYAD</sequence>
<evidence type="ECO:0000313" key="3">
    <source>
        <dbReference type="EMBL" id="ARU06598.1"/>
    </source>
</evidence>
<dbReference type="NCBIfam" id="NF005451">
    <property type="entry name" value="PRK07044.1"/>
    <property type="match status" value="1"/>
</dbReference>
<gene>
    <name evidence="3" type="ORF">CCO03_02540</name>
</gene>
<dbReference type="SUPFAM" id="SSF53639">
    <property type="entry name" value="AraD/HMP-PK domain-like"/>
    <property type="match status" value="1"/>
</dbReference>
<evidence type="ECO:0000313" key="4">
    <source>
        <dbReference type="Proteomes" id="UP000196138"/>
    </source>
</evidence>
<dbReference type="InterPro" id="IPR001303">
    <property type="entry name" value="Aldolase_II/adducin_N"/>
</dbReference>
<feature type="domain" description="Class II aldolase/adducin N-terminal" evidence="2">
    <location>
        <begin position="41"/>
        <end position="221"/>
    </location>
</feature>
<dbReference type="GO" id="GO:0005856">
    <property type="term" value="C:cytoskeleton"/>
    <property type="evidence" value="ECO:0007669"/>
    <property type="project" value="TreeGrafter"/>
</dbReference>
<dbReference type="GO" id="GO:0051015">
    <property type="term" value="F:actin filament binding"/>
    <property type="evidence" value="ECO:0007669"/>
    <property type="project" value="TreeGrafter"/>
</dbReference>
<dbReference type="PANTHER" id="PTHR10672">
    <property type="entry name" value="ADDUCIN"/>
    <property type="match status" value="1"/>
</dbReference>